<name>A0A1V3XG10_MYCKA</name>
<evidence type="ECO:0000313" key="4">
    <source>
        <dbReference type="Proteomes" id="UP000189229"/>
    </source>
</evidence>
<dbReference type="Proteomes" id="UP000516380">
    <property type="component" value="Chromosome"/>
</dbReference>
<keyword evidence="5" id="KW-1185">Reference proteome</keyword>
<evidence type="ECO:0000313" key="2">
    <source>
        <dbReference type="EMBL" id="BCI86894.1"/>
    </source>
</evidence>
<dbReference type="InterPro" id="IPR002478">
    <property type="entry name" value="PUA"/>
</dbReference>
<reference evidence="2 5" key="2">
    <citation type="submission" date="2020-07" db="EMBL/GenBank/DDBJ databases">
        <title>Mycobacterium kansasii (former subtype) with zoonotic potential isolated from diseased indoor pet cat, Japan.</title>
        <authorList>
            <person name="Fukano H."/>
            <person name="Terazono T."/>
            <person name="Hoshino Y."/>
        </authorList>
    </citation>
    <scope>NUCLEOTIDE SEQUENCE [LARGE SCALE GENOMIC DNA]</scope>
    <source>
        <strain evidence="2 5">Kuro-I</strain>
    </source>
</reference>
<sequence>MRAVVRQRRSLLPAGITAVSGKFFAGDVVELRGPDATTVARGVVAYDAAELAAMMGRSTSELPGELRRPAVHADDLVPV</sequence>
<dbReference type="CDD" id="cd21157">
    <property type="entry name" value="PUA_G5K"/>
    <property type="match status" value="1"/>
</dbReference>
<dbReference type="GO" id="GO:0003723">
    <property type="term" value="F:RNA binding"/>
    <property type="evidence" value="ECO:0007669"/>
    <property type="project" value="InterPro"/>
</dbReference>
<dbReference type="SMART" id="SM00359">
    <property type="entry name" value="PUA"/>
    <property type="match status" value="1"/>
</dbReference>
<feature type="domain" description="PUA" evidence="1">
    <location>
        <begin position="1"/>
        <end position="71"/>
    </location>
</feature>
<dbReference type="InterPro" id="IPR036974">
    <property type="entry name" value="PUA_sf"/>
</dbReference>
<dbReference type="AlphaFoldDB" id="A0A1V3XG10"/>
<evidence type="ECO:0000313" key="3">
    <source>
        <dbReference type="EMBL" id="OOK78154.1"/>
    </source>
</evidence>
<accession>A0A1V3XG10</accession>
<dbReference type="SUPFAM" id="SSF88697">
    <property type="entry name" value="PUA domain-like"/>
    <property type="match status" value="1"/>
</dbReference>
<organism evidence="3 4">
    <name type="scientific">Mycobacterium kansasii</name>
    <dbReference type="NCBI Taxonomy" id="1768"/>
    <lineage>
        <taxon>Bacteria</taxon>
        <taxon>Bacillati</taxon>
        <taxon>Actinomycetota</taxon>
        <taxon>Actinomycetes</taxon>
        <taxon>Mycobacteriales</taxon>
        <taxon>Mycobacteriaceae</taxon>
        <taxon>Mycobacterium</taxon>
    </lineage>
</organism>
<dbReference type="InterPro" id="IPR015947">
    <property type="entry name" value="PUA-like_sf"/>
</dbReference>
<evidence type="ECO:0000259" key="1">
    <source>
        <dbReference type="SMART" id="SM00359"/>
    </source>
</evidence>
<proteinExistence type="predicted"/>
<evidence type="ECO:0000313" key="5">
    <source>
        <dbReference type="Proteomes" id="UP000516380"/>
    </source>
</evidence>
<protein>
    <submittedName>
        <fullName evidence="3">PUA domain protein</fullName>
    </submittedName>
</protein>
<gene>
    <name evidence="3" type="ORF">BZL30_1785</name>
    <name evidence="2" type="ORF">NIIDMKKI_21000</name>
</gene>
<dbReference type="Pfam" id="PF01472">
    <property type="entry name" value="PUA"/>
    <property type="match status" value="1"/>
</dbReference>
<dbReference type="EMBL" id="AP023343">
    <property type="protein sequence ID" value="BCI86894.1"/>
    <property type="molecule type" value="Genomic_DNA"/>
</dbReference>
<reference evidence="3 4" key="1">
    <citation type="submission" date="2017-02" db="EMBL/GenBank/DDBJ databases">
        <title>Complete genome sequences of Mycobacterium kansasii strains isolated from rhesus macaques.</title>
        <authorList>
            <person name="Panda A."/>
            <person name="Nagaraj S."/>
            <person name="Zhao X."/>
            <person name="Tettelin H."/>
            <person name="Detolla L.J."/>
        </authorList>
    </citation>
    <scope>NUCLEOTIDE SEQUENCE [LARGE SCALE GENOMIC DNA]</scope>
    <source>
        <strain evidence="3 4">11-3813</strain>
    </source>
</reference>
<dbReference type="PROSITE" id="PS50890">
    <property type="entry name" value="PUA"/>
    <property type="match status" value="1"/>
</dbReference>
<dbReference type="Gene3D" id="2.30.130.10">
    <property type="entry name" value="PUA domain"/>
    <property type="match status" value="1"/>
</dbReference>
<dbReference type="EMBL" id="MVBM01000002">
    <property type="protein sequence ID" value="OOK78154.1"/>
    <property type="molecule type" value="Genomic_DNA"/>
</dbReference>
<dbReference type="Proteomes" id="UP000189229">
    <property type="component" value="Unassembled WGS sequence"/>
</dbReference>